<sequence length="57" mass="6365">MKNQFGDVRGDMTEILDQARKDAAFSEELLTNGMPMAKEEDESDGATVRKCMLLTII</sequence>
<evidence type="ECO:0000313" key="2">
    <source>
        <dbReference type="Proteomes" id="UP000067626"/>
    </source>
</evidence>
<dbReference type="Proteomes" id="UP000067626">
    <property type="component" value="Chromosome"/>
</dbReference>
<proteinExistence type="predicted"/>
<dbReference type="EMBL" id="CP012159">
    <property type="protein sequence ID" value="AKT40113.1"/>
    <property type="molecule type" value="Genomic_DNA"/>
</dbReference>
<reference evidence="1 2" key="1">
    <citation type="submission" date="2015-07" db="EMBL/GenBank/DDBJ databases">
        <title>Genome analysis of myxobacterium Chondromyces crocatus Cm c5 reveals a high potential for natural compound synthesis and the genetic basis for the loss of fruiting body formation.</title>
        <authorList>
            <person name="Zaburannyi N."/>
            <person name="Bunk B."/>
            <person name="Maier J."/>
            <person name="Overmann J."/>
            <person name="Mueller R."/>
        </authorList>
    </citation>
    <scope>NUCLEOTIDE SEQUENCE [LARGE SCALE GENOMIC DNA]</scope>
    <source>
        <strain evidence="1 2">Cm c5</strain>
    </source>
</reference>
<organism evidence="1 2">
    <name type="scientific">Chondromyces crocatus</name>
    <dbReference type="NCBI Taxonomy" id="52"/>
    <lineage>
        <taxon>Bacteria</taxon>
        <taxon>Pseudomonadati</taxon>
        <taxon>Myxococcota</taxon>
        <taxon>Polyangia</taxon>
        <taxon>Polyangiales</taxon>
        <taxon>Polyangiaceae</taxon>
        <taxon>Chondromyces</taxon>
    </lineage>
</organism>
<accession>A0A0K1EHQ9</accession>
<dbReference type="OrthoDB" id="9932759at2"/>
<gene>
    <name evidence="1" type="ORF">CMC5_042660</name>
</gene>
<name>A0A0K1EHQ9_CHOCO</name>
<dbReference type="AlphaFoldDB" id="A0A0K1EHQ9"/>
<protein>
    <submittedName>
        <fullName evidence="1">Uncharacterized protein</fullName>
    </submittedName>
</protein>
<dbReference type="KEGG" id="ccro:CMC5_042660"/>
<evidence type="ECO:0000313" key="1">
    <source>
        <dbReference type="EMBL" id="AKT40113.1"/>
    </source>
</evidence>
<keyword evidence="2" id="KW-1185">Reference proteome</keyword>
<dbReference type="RefSeq" id="WP_156338758.1">
    <property type="nucleotide sequence ID" value="NZ_CP012159.1"/>
</dbReference>